<accession>A0A1L9T4T7</accession>
<dbReference type="VEuPathDB" id="FungiDB:ASPSYDRAFT_464798"/>
<dbReference type="RefSeq" id="XP_040698224.1">
    <property type="nucleotide sequence ID" value="XM_040847240.1"/>
</dbReference>
<name>A0A1L9T4T7_9EURO</name>
<dbReference type="AlphaFoldDB" id="A0A1L9T4T7"/>
<evidence type="ECO:0000313" key="1">
    <source>
        <dbReference type="EMBL" id="OJJ54418.1"/>
    </source>
</evidence>
<dbReference type="Proteomes" id="UP000184356">
    <property type="component" value="Unassembled WGS sequence"/>
</dbReference>
<sequence length="71" mass="8220">MIRPPIIWVIQYRALFRERVRSRRRLRRRRAGARTGRASLGLYGMQAGGCFSSLLSRFQPLVSVVVVVVYL</sequence>
<gene>
    <name evidence="1" type="ORF">ASPSYDRAFT_464798</name>
</gene>
<reference evidence="2" key="1">
    <citation type="journal article" date="2017" name="Genome Biol.">
        <title>Comparative genomics reveals high biological diversity and specific adaptations in the industrially and medically important fungal genus Aspergillus.</title>
        <authorList>
            <person name="de Vries R.P."/>
            <person name="Riley R."/>
            <person name="Wiebenga A."/>
            <person name="Aguilar-Osorio G."/>
            <person name="Amillis S."/>
            <person name="Uchima C.A."/>
            <person name="Anderluh G."/>
            <person name="Asadollahi M."/>
            <person name="Askin M."/>
            <person name="Barry K."/>
            <person name="Battaglia E."/>
            <person name="Bayram O."/>
            <person name="Benocci T."/>
            <person name="Braus-Stromeyer S.A."/>
            <person name="Caldana C."/>
            <person name="Canovas D."/>
            <person name="Cerqueira G.C."/>
            <person name="Chen F."/>
            <person name="Chen W."/>
            <person name="Choi C."/>
            <person name="Clum A."/>
            <person name="Dos Santos R.A."/>
            <person name="Damasio A.R."/>
            <person name="Diallinas G."/>
            <person name="Emri T."/>
            <person name="Fekete E."/>
            <person name="Flipphi M."/>
            <person name="Freyberg S."/>
            <person name="Gallo A."/>
            <person name="Gournas C."/>
            <person name="Habgood R."/>
            <person name="Hainaut M."/>
            <person name="Harispe M.L."/>
            <person name="Henrissat B."/>
            <person name="Hilden K.S."/>
            <person name="Hope R."/>
            <person name="Hossain A."/>
            <person name="Karabika E."/>
            <person name="Karaffa L."/>
            <person name="Karanyi Z."/>
            <person name="Krasevec N."/>
            <person name="Kuo A."/>
            <person name="Kusch H."/>
            <person name="LaButti K."/>
            <person name="Lagendijk E.L."/>
            <person name="Lapidus A."/>
            <person name="Levasseur A."/>
            <person name="Lindquist E."/>
            <person name="Lipzen A."/>
            <person name="Logrieco A.F."/>
            <person name="MacCabe A."/>
            <person name="Maekelae M.R."/>
            <person name="Malavazi I."/>
            <person name="Melin P."/>
            <person name="Meyer V."/>
            <person name="Mielnichuk N."/>
            <person name="Miskei M."/>
            <person name="Molnar A.P."/>
            <person name="Mule G."/>
            <person name="Ngan C.Y."/>
            <person name="Orejas M."/>
            <person name="Orosz E."/>
            <person name="Ouedraogo J.P."/>
            <person name="Overkamp K.M."/>
            <person name="Park H.-S."/>
            <person name="Perrone G."/>
            <person name="Piumi F."/>
            <person name="Punt P.J."/>
            <person name="Ram A.F."/>
            <person name="Ramon A."/>
            <person name="Rauscher S."/>
            <person name="Record E."/>
            <person name="Riano-Pachon D.M."/>
            <person name="Robert V."/>
            <person name="Roehrig J."/>
            <person name="Ruller R."/>
            <person name="Salamov A."/>
            <person name="Salih N.S."/>
            <person name="Samson R.A."/>
            <person name="Sandor E."/>
            <person name="Sanguinetti M."/>
            <person name="Schuetze T."/>
            <person name="Sepcic K."/>
            <person name="Shelest E."/>
            <person name="Sherlock G."/>
            <person name="Sophianopoulou V."/>
            <person name="Squina F.M."/>
            <person name="Sun H."/>
            <person name="Susca A."/>
            <person name="Todd R.B."/>
            <person name="Tsang A."/>
            <person name="Unkles S.E."/>
            <person name="van de Wiele N."/>
            <person name="van Rossen-Uffink D."/>
            <person name="Oliveira J.V."/>
            <person name="Vesth T.C."/>
            <person name="Visser J."/>
            <person name="Yu J.-H."/>
            <person name="Zhou M."/>
            <person name="Andersen M.R."/>
            <person name="Archer D.B."/>
            <person name="Baker S.E."/>
            <person name="Benoit I."/>
            <person name="Brakhage A.A."/>
            <person name="Braus G.H."/>
            <person name="Fischer R."/>
            <person name="Frisvad J.C."/>
            <person name="Goldman G.H."/>
            <person name="Houbraken J."/>
            <person name="Oakley B."/>
            <person name="Pocsi I."/>
            <person name="Scazzocchio C."/>
            <person name="Seiboth B."/>
            <person name="vanKuyk P.A."/>
            <person name="Wortman J."/>
            <person name="Dyer P.S."/>
            <person name="Grigoriev I.V."/>
        </authorList>
    </citation>
    <scope>NUCLEOTIDE SEQUENCE [LARGE SCALE GENOMIC DNA]</scope>
    <source>
        <strain evidence="2">CBS 593.65</strain>
    </source>
</reference>
<organism evidence="1 2">
    <name type="scientific">Aspergillus sydowii CBS 593.65</name>
    <dbReference type="NCBI Taxonomy" id="1036612"/>
    <lineage>
        <taxon>Eukaryota</taxon>
        <taxon>Fungi</taxon>
        <taxon>Dikarya</taxon>
        <taxon>Ascomycota</taxon>
        <taxon>Pezizomycotina</taxon>
        <taxon>Eurotiomycetes</taxon>
        <taxon>Eurotiomycetidae</taxon>
        <taxon>Eurotiales</taxon>
        <taxon>Aspergillaceae</taxon>
        <taxon>Aspergillus</taxon>
        <taxon>Aspergillus subgen. Nidulantes</taxon>
    </lineage>
</organism>
<protein>
    <submittedName>
        <fullName evidence="1">Uncharacterized protein</fullName>
    </submittedName>
</protein>
<evidence type="ECO:0000313" key="2">
    <source>
        <dbReference type="Proteomes" id="UP000184356"/>
    </source>
</evidence>
<keyword evidence="2" id="KW-1185">Reference proteome</keyword>
<dbReference type="GeneID" id="63763313"/>
<proteinExistence type="predicted"/>
<dbReference type="EMBL" id="KV878594">
    <property type="protein sequence ID" value="OJJ54418.1"/>
    <property type="molecule type" value="Genomic_DNA"/>
</dbReference>